<dbReference type="AlphaFoldDB" id="A0A0D0GM80"/>
<accession>A0A0D0GM80</accession>
<dbReference type="EMBL" id="JXRA01000016">
    <property type="protein sequence ID" value="KIO78332.1"/>
    <property type="molecule type" value="Genomic_DNA"/>
</dbReference>
<comment type="caution">
    <text evidence="2">The sequence shown here is derived from an EMBL/GenBank/DDBJ whole genome shotgun (WGS) entry which is preliminary data.</text>
</comment>
<evidence type="ECO:0000313" key="3">
    <source>
        <dbReference type="Proteomes" id="UP000032049"/>
    </source>
</evidence>
<keyword evidence="1" id="KW-0732">Signal</keyword>
<organism evidence="2 3">
    <name type="scientific">Pedobacter lusitanus</name>
    <dbReference type="NCBI Taxonomy" id="1503925"/>
    <lineage>
        <taxon>Bacteria</taxon>
        <taxon>Pseudomonadati</taxon>
        <taxon>Bacteroidota</taxon>
        <taxon>Sphingobacteriia</taxon>
        <taxon>Sphingobacteriales</taxon>
        <taxon>Sphingobacteriaceae</taxon>
        <taxon>Pedobacter</taxon>
    </lineage>
</organism>
<dbReference type="Proteomes" id="UP000032049">
    <property type="component" value="Unassembled WGS sequence"/>
</dbReference>
<name>A0A0D0GM80_9SPHI</name>
<protein>
    <recommendedName>
        <fullName evidence="4">Lipoprotein</fullName>
    </recommendedName>
</protein>
<proteinExistence type="predicted"/>
<feature type="chain" id="PRO_5002222623" description="Lipoprotein" evidence="1">
    <location>
        <begin position="18"/>
        <end position="169"/>
    </location>
</feature>
<dbReference type="RefSeq" id="WP_041878659.1">
    <property type="nucleotide sequence ID" value="NZ_CP157278.1"/>
</dbReference>
<evidence type="ECO:0008006" key="4">
    <source>
        <dbReference type="Google" id="ProtNLM"/>
    </source>
</evidence>
<gene>
    <name evidence="2" type="ORF">TH53_04165</name>
</gene>
<dbReference type="PROSITE" id="PS51257">
    <property type="entry name" value="PROKAR_LIPOPROTEIN"/>
    <property type="match status" value="1"/>
</dbReference>
<evidence type="ECO:0000256" key="1">
    <source>
        <dbReference type="SAM" id="SignalP"/>
    </source>
</evidence>
<sequence>MKIIQFSTLLLASLLFAASCTQQTKTKDESVQDTLTRSGITANKPSKTDSLKPLSKNTCSQVVFKIMTTSASYKELTNGLTERIVKNGGTSFGFFYEGSPQPKIDSAMNYSKTYDYSVHESYPDHSPVIARYSFDPVKRQLFEYDAASDSLIAVPFNKGLLVDLDKACK</sequence>
<reference evidence="2 3" key="1">
    <citation type="submission" date="2015-01" db="EMBL/GenBank/DDBJ databases">
        <title>Draft genome sequence of Pedobacter sp. NL19 isolated from sludge of an effluent treatment pond in an abandoned uranium mine.</title>
        <authorList>
            <person name="Santos T."/>
            <person name="Caetano T."/>
            <person name="Covas C."/>
            <person name="Cruz A."/>
            <person name="Mendo S."/>
        </authorList>
    </citation>
    <scope>NUCLEOTIDE SEQUENCE [LARGE SCALE GENOMIC DNA]</scope>
    <source>
        <strain evidence="2 3">NL19</strain>
    </source>
</reference>
<feature type="signal peptide" evidence="1">
    <location>
        <begin position="1"/>
        <end position="17"/>
    </location>
</feature>
<evidence type="ECO:0000313" key="2">
    <source>
        <dbReference type="EMBL" id="KIO78332.1"/>
    </source>
</evidence>
<keyword evidence="3" id="KW-1185">Reference proteome</keyword>
<dbReference type="OrthoDB" id="760974at2"/>